<feature type="chain" id="PRO_5007280622" evidence="1">
    <location>
        <begin position="22"/>
        <end position="196"/>
    </location>
</feature>
<evidence type="ECO:0000313" key="3">
    <source>
        <dbReference type="Proteomes" id="UP000071561"/>
    </source>
</evidence>
<keyword evidence="3" id="KW-1185">Reference proteome</keyword>
<reference evidence="2 3" key="1">
    <citation type="submission" date="2016-03" db="EMBL/GenBank/DDBJ databases">
        <title>Complete genome sequence of Pedobacter cryoconitis PAMC 27485.</title>
        <authorList>
            <person name="Lee J."/>
            <person name="Kim O.-S."/>
        </authorList>
    </citation>
    <scope>NUCLEOTIDE SEQUENCE [LARGE SCALE GENOMIC DNA]</scope>
    <source>
        <strain evidence="2 3">PAMC 27485</strain>
    </source>
</reference>
<dbReference type="Proteomes" id="UP000071561">
    <property type="component" value="Chromosome"/>
</dbReference>
<dbReference type="EMBL" id="CP014504">
    <property type="protein sequence ID" value="AMQ00561.1"/>
    <property type="molecule type" value="Genomic_DNA"/>
</dbReference>
<name>A0A127VHB0_9SPHI</name>
<sequence precursor="true">MRKICFILVLCFFYFSTVAQSVAVINGNPVSQKEFVWVYQKHRPGNTKPTLTDLISFLNIYIDFKLKVQDALEAGLDKDSTYIAETRNYEQALLASAPPEAKGADFSLVINEFKEALLLFNISGKKIWDGLENNDKQIHEYYNAHAASYPSMSYEDSKSEVAEDYQKQLDCKWITALRNKYKITIDQHTLSKLIRE</sequence>
<keyword evidence="1" id="KW-0732">Signal</keyword>
<dbReference type="RefSeq" id="WP_068403687.1">
    <property type="nucleotide sequence ID" value="NZ_CP014504.1"/>
</dbReference>
<proteinExistence type="predicted"/>
<protein>
    <submittedName>
        <fullName evidence="2">Uncharacterized protein</fullName>
    </submittedName>
</protein>
<dbReference type="AlphaFoldDB" id="A0A127VHB0"/>
<gene>
    <name evidence="2" type="ORF">AY601_3699</name>
</gene>
<organism evidence="2 3">
    <name type="scientific">Pedobacter cryoconitis</name>
    <dbReference type="NCBI Taxonomy" id="188932"/>
    <lineage>
        <taxon>Bacteria</taxon>
        <taxon>Pseudomonadati</taxon>
        <taxon>Bacteroidota</taxon>
        <taxon>Sphingobacteriia</taxon>
        <taxon>Sphingobacteriales</taxon>
        <taxon>Sphingobacteriaceae</taxon>
        <taxon>Pedobacter</taxon>
    </lineage>
</organism>
<evidence type="ECO:0000256" key="1">
    <source>
        <dbReference type="SAM" id="SignalP"/>
    </source>
</evidence>
<dbReference type="OrthoDB" id="14196at2"/>
<dbReference type="KEGG" id="pcm:AY601_3699"/>
<feature type="signal peptide" evidence="1">
    <location>
        <begin position="1"/>
        <end position="21"/>
    </location>
</feature>
<evidence type="ECO:0000313" key="2">
    <source>
        <dbReference type="EMBL" id="AMQ00561.1"/>
    </source>
</evidence>
<dbReference type="PATRIC" id="fig|188932.3.peg.3842"/>
<accession>A0A127VHB0</accession>